<comment type="caution">
    <text evidence="8">The sequence shown here is derived from an EMBL/GenBank/DDBJ whole genome shotgun (WGS) entry which is preliminary data.</text>
</comment>
<accession>A0ABC8QPB9</accession>
<feature type="domain" description="Flavodoxin-like fold" evidence="7">
    <location>
        <begin position="3"/>
        <end position="200"/>
    </location>
</feature>
<keyword evidence="2 6" id="KW-0288">FMN</keyword>
<evidence type="ECO:0000256" key="1">
    <source>
        <dbReference type="ARBA" id="ARBA00022630"/>
    </source>
</evidence>
<keyword evidence="3 6" id="KW-0560">Oxidoreductase</keyword>
<comment type="catalytic activity">
    <reaction evidence="6">
        <text>2 a quinone + NADH + H(+) = 2 a 1,4-benzosemiquinone + NAD(+)</text>
        <dbReference type="Rhea" id="RHEA:65952"/>
        <dbReference type="ChEBI" id="CHEBI:15378"/>
        <dbReference type="ChEBI" id="CHEBI:57540"/>
        <dbReference type="ChEBI" id="CHEBI:57945"/>
        <dbReference type="ChEBI" id="CHEBI:132124"/>
        <dbReference type="ChEBI" id="CHEBI:134225"/>
    </reaction>
</comment>
<name>A0ABC8QPB9_9RALS</name>
<comment type="subunit">
    <text evidence="6">Homodimer.</text>
</comment>
<dbReference type="RefSeq" id="WP_316684926.1">
    <property type="nucleotide sequence ID" value="NZ_CATZAT010000024.1"/>
</dbReference>
<dbReference type="GO" id="GO:0016652">
    <property type="term" value="F:oxidoreductase activity, acting on NAD(P)H as acceptor"/>
    <property type="evidence" value="ECO:0007669"/>
    <property type="project" value="UniProtKB-UniRule"/>
</dbReference>
<dbReference type="EC" id="1.7.1.17" evidence="6"/>
<dbReference type="EMBL" id="CATZAT010000024">
    <property type="protein sequence ID" value="CAJ0808013.1"/>
    <property type="molecule type" value="Genomic_DNA"/>
</dbReference>
<evidence type="ECO:0000259" key="7">
    <source>
        <dbReference type="Pfam" id="PF02525"/>
    </source>
</evidence>
<feature type="binding site" evidence="6">
    <location>
        <position position="10"/>
    </location>
    <ligand>
        <name>FMN</name>
        <dbReference type="ChEBI" id="CHEBI:58210"/>
    </ligand>
</feature>
<proteinExistence type="inferred from homology"/>
<organism evidence="8 9">
    <name type="scientific">Ralstonia holmesii</name>
    <dbReference type="NCBI Taxonomy" id="3058602"/>
    <lineage>
        <taxon>Bacteria</taxon>
        <taxon>Pseudomonadati</taxon>
        <taxon>Pseudomonadota</taxon>
        <taxon>Betaproteobacteria</taxon>
        <taxon>Burkholderiales</taxon>
        <taxon>Burkholderiaceae</taxon>
        <taxon>Ralstonia</taxon>
    </lineage>
</organism>
<dbReference type="GO" id="GO:0010181">
    <property type="term" value="F:FMN binding"/>
    <property type="evidence" value="ECO:0007669"/>
    <property type="project" value="UniProtKB-UniRule"/>
</dbReference>
<dbReference type="AlphaFoldDB" id="A0ABC8QPB9"/>
<dbReference type="GO" id="GO:0009055">
    <property type="term" value="F:electron transfer activity"/>
    <property type="evidence" value="ECO:0007669"/>
    <property type="project" value="UniProtKB-UniRule"/>
</dbReference>
<dbReference type="Proteomes" id="UP001189663">
    <property type="component" value="Unassembled WGS sequence"/>
</dbReference>
<comment type="similarity">
    <text evidence="6">Belongs to the azoreductase type 1 family.</text>
</comment>
<dbReference type="Pfam" id="PF02525">
    <property type="entry name" value="Flavodoxin_2"/>
    <property type="match status" value="1"/>
</dbReference>
<dbReference type="InterPro" id="IPR050104">
    <property type="entry name" value="FMN-dep_NADH:Q_OxRdtase_AzoR1"/>
</dbReference>
<evidence type="ECO:0000256" key="5">
    <source>
        <dbReference type="ARBA" id="ARBA00048542"/>
    </source>
</evidence>
<evidence type="ECO:0000313" key="8">
    <source>
        <dbReference type="EMBL" id="CAJ0808013.1"/>
    </source>
</evidence>
<keyword evidence="4 6" id="KW-0520">NAD</keyword>
<dbReference type="InterPro" id="IPR003680">
    <property type="entry name" value="Flavodoxin_fold"/>
</dbReference>
<dbReference type="InterPro" id="IPR029039">
    <property type="entry name" value="Flavoprotein-like_sf"/>
</dbReference>
<dbReference type="Gene3D" id="3.40.50.360">
    <property type="match status" value="1"/>
</dbReference>
<evidence type="ECO:0000256" key="4">
    <source>
        <dbReference type="ARBA" id="ARBA00023027"/>
    </source>
</evidence>
<reference evidence="8 9" key="1">
    <citation type="submission" date="2023-07" db="EMBL/GenBank/DDBJ databases">
        <authorList>
            <person name="Peeters C."/>
        </authorList>
    </citation>
    <scope>NUCLEOTIDE SEQUENCE [LARGE SCALE GENOMIC DNA]</scope>
    <source>
        <strain evidence="8 9">LMG 18096</strain>
    </source>
</reference>
<dbReference type="HAMAP" id="MF_01216">
    <property type="entry name" value="Azoreductase_type1"/>
    <property type="match status" value="1"/>
</dbReference>
<comment type="function">
    <text evidence="6">Quinone reductase that provides resistance to thiol-specific stress caused by electrophilic quinones.</text>
</comment>
<comment type="function">
    <text evidence="6">Also exhibits azoreductase activity. Catalyzes the reductive cleavage of the azo bond in aromatic azo compounds to the corresponding amines.</text>
</comment>
<evidence type="ECO:0000256" key="2">
    <source>
        <dbReference type="ARBA" id="ARBA00022643"/>
    </source>
</evidence>
<dbReference type="InterPro" id="IPR023048">
    <property type="entry name" value="NADH:quinone_OxRdtase_FMN_depd"/>
</dbReference>
<keyword evidence="1 6" id="KW-0285">Flavoprotein</keyword>
<keyword evidence="9" id="KW-1185">Reference proteome</keyword>
<comment type="caution">
    <text evidence="6">Lacks conserved residue(s) required for the propagation of feature annotation.</text>
</comment>
<sequence length="206" mass="21843">MSHILLITSSPRGADGLSTRFAADLARQLADQRPDSTLTVRDLSVDPLPHIDDGYVDGRVTPPESRTPAQIEAVKLAEALIAELAAADILVIGSAMINFGPPTQLKAWFDYVTWPGVTFKYGGDGIEGLVRGKKVYLVTASGGVFSQGPFAPMDFQSGYLKHLLGFLGMTDIEQLRIEGTAYGPEAAEAAIATAGKALQSLLTQPA</sequence>
<dbReference type="SUPFAM" id="SSF52218">
    <property type="entry name" value="Flavoproteins"/>
    <property type="match status" value="1"/>
</dbReference>
<evidence type="ECO:0000313" key="9">
    <source>
        <dbReference type="Proteomes" id="UP001189663"/>
    </source>
</evidence>
<evidence type="ECO:0000256" key="3">
    <source>
        <dbReference type="ARBA" id="ARBA00023002"/>
    </source>
</evidence>
<comment type="cofactor">
    <cofactor evidence="6">
        <name>FMN</name>
        <dbReference type="ChEBI" id="CHEBI:58210"/>
    </cofactor>
    <text evidence="6">Binds 1 FMN per subunit.</text>
</comment>
<dbReference type="PANTHER" id="PTHR43741">
    <property type="entry name" value="FMN-DEPENDENT NADH-AZOREDUCTASE 1"/>
    <property type="match status" value="1"/>
</dbReference>
<protein>
    <recommendedName>
        <fullName evidence="6">FMN dependent NADH:quinone oxidoreductase</fullName>
        <ecNumber evidence="6">1.6.5.-</ecNumber>
    </recommendedName>
    <alternativeName>
        <fullName evidence="6">Azo-dye reductase</fullName>
    </alternativeName>
    <alternativeName>
        <fullName evidence="6">FMN-dependent NADH-azo compound oxidoreductase</fullName>
    </alternativeName>
    <alternativeName>
        <fullName evidence="6">FMN-dependent NADH-azoreductase</fullName>
        <ecNumber evidence="6">1.7.1.17</ecNumber>
    </alternativeName>
</protein>
<dbReference type="EC" id="1.6.5.-" evidence="6"/>
<gene>
    <name evidence="8" type="primary">azoR_3</name>
    <name evidence="6" type="synonym">azoR</name>
    <name evidence="8" type="ORF">LMG18096_05037</name>
</gene>
<comment type="catalytic activity">
    <reaction evidence="5">
        <text>N,N-dimethyl-1,4-phenylenediamine + anthranilate + 2 NAD(+) = 2-(4-dimethylaminophenyl)diazenylbenzoate + 2 NADH + 2 H(+)</text>
        <dbReference type="Rhea" id="RHEA:55872"/>
        <dbReference type="ChEBI" id="CHEBI:15378"/>
        <dbReference type="ChEBI" id="CHEBI:15783"/>
        <dbReference type="ChEBI" id="CHEBI:16567"/>
        <dbReference type="ChEBI" id="CHEBI:57540"/>
        <dbReference type="ChEBI" id="CHEBI:57945"/>
        <dbReference type="ChEBI" id="CHEBI:71579"/>
        <dbReference type="EC" id="1.7.1.17"/>
    </reaction>
    <physiologicalReaction direction="right-to-left" evidence="5">
        <dbReference type="Rhea" id="RHEA:55874"/>
    </physiologicalReaction>
</comment>
<evidence type="ECO:0000256" key="6">
    <source>
        <dbReference type="HAMAP-Rule" id="MF_01216"/>
    </source>
</evidence>
<dbReference type="PANTHER" id="PTHR43741:SF2">
    <property type="entry name" value="FMN-DEPENDENT NADH:QUINONE OXIDOREDUCTASE"/>
    <property type="match status" value="1"/>
</dbReference>